<evidence type="ECO:0000313" key="2">
    <source>
        <dbReference type="Proteomes" id="UP000598174"/>
    </source>
</evidence>
<dbReference type="EMBL" id="BOMM01000044">
    <property type="protein sequence ID" value="GIE12853.1"/>
    <property type="molecule type" value="Genomic_DNA"/>
</dbReference>
<evidence type="ECO:0000313" key="1">
    <source>
        <dbReference type="EMBL" id="GIE12853.1"/>
    </source>
</evidence>
<proteinExistence type="predicted"/>
<name>A0A919J4J0_9ACTN</name>
<accession>A0A919J4J0</accession>
<organism evidence="1 2">
    <name type="scientific">Paractinoplanes ferrugineus</name>
    <dbReference type="NCBI Taxonomy" id="113564"/>
    <lineage>
        <taxon>Bacteria</taxon>
        <taxon>Bacillati</taxon>
        <taxon>Actinomycetota</taxon>
        <taxon>Actinomycetes</taxon>
        <taxon>Micromonosporales</taxon>
        <taxon>Micromonosporaceae</taxon>
        <taxon>Paractinoplanes</taxon>
    </lineage>
</organism>
<protein>
    <submittedName>
        <fullName evidence="1">Uncharacterized protein</fullName>
    </submittedName>
</protein>
<gene>
    <name evidence="1" type="ORF">Afe05nite_46930</name>
</gene>
<sequence length="73" mass="8509">MLSVPHGWIPAGSLWFGRAGSLWFGRAGSTEPSLQRFDRRHMVDRLTRPCTRPARMRPAWMRFASHAEFQPRE</sequence>
<keyword evidence="2" id="KW-1185">Reference proteome</keyword>
<dbReference type="AlphaFoldDB" id="A0A919J4J0"/>
<comment type="caution">
    <text evidence="1">The sequence shown here is derived from an EMBL/GenBank/DDBJ whole genome shotgun (WGS) entry which is preliminary data.</text>
</comment>
<reference evidence="1" key="1">
    <citation type="submission" date="2021-01" db="EMBL/GenBank/DDBJ databases">
        <title>Whole genome shotgun sequence of Actinoplanes ferrugineus NBRC 15555.</title>
        <authorList>
            <person name="Komaki H."/>
            <person name="Tamura T."/>
        </authorList>
    </citation>
    <scope>NUCLEOTIDE SEQUENCE</scope>
    <source>
        <strain evidence="1">NBRC 15555</strain>
    </source>
</reference>
<dbReference type="Proteomes" id="UP000598174">
    <property type="component" value="Unassembled WGS sequence"/>
</dbReference>